<dbReference type="STRING" id="1122170.GCA_000701265_01286"/>
<protein>
    <submittedName>
        <fullName evidence="1">L-seryl-tRNA(Sec) kinase</fullName>
    </submittedName>
</protein>
<dbReference type="Proteomes" id="UP000255297">
    <property type="component" value="Unassembled WGS sequence"/>
</dbReference>
<gene>
    <name evidence="1" type="ORF">NCTC11532_02822</name>
</gene>
<keyword evidence="1" id="KW-0418">Kinase</keyword>
<dbReference type="SUPFAM" id="SSF52540">
    <property type="entry name" value="P-loop containing nucleoside triphosphate hydrolases"/>
    <property type="match status" value="1"/>
</dbReference>
<dbReference type="OrthoDB" id="3819922at2"/>
<accession>A0A378LXM2</accession>
<name>A0A378LXM2_9GAMM</name>
<evidence type="ECO:0000313" key="1">
    <source>
        <dbReference type="EMBL" id="STY31279.1"/>
    </source>
</evidence>
<keyword evidence="2" id="KW-1185">Reference proteome</keyword>
<dbReference type="GO" id="GO:0016301">
    <property type="term" value="F:kinase activity"/>
    <property type="evidence" value="ECO:0007669"/>
    <property type="project" value="UniProtKB-KW"/>
</dbReference>
<organism evidence="1 2">
    <name type="scientific">Legionella wadsworthii</name>
    <dbReference type="NCBI Taxonomy" id="28088"/>
    <lineage>
        <taxon>Bacteria</taxon>
        <taxon>Pseudomonadati</taxon>
        <taxon>Pseudomonadota</taxon>
        <taxon>Gammaproteobacteria</taxon>
        <taxon>Legionellales</taxon>
        <taxon>Legionellaceae</taxon>
        <taxon>Legionella</taxon>
    </lineage>
</organism>
<evidence type="ECO:0000313" key="2">
    <source>
        <dbReference type="Proteomes" id="UP000255297"/>
    </source>
</evidence>
<dbReference type="Pfam" id="PF13671">
    <property type="entry name" value="AAA_33"/>
    <property type="match status" value="1"/>
</dbReference>
<reference evidence="1 2" key="1">
    <citation type="submission" date="2018-06" db="EMBL/GenBank/DDBJ databases">
        <authorList>
            <consortium name="Pathogen Informatics"/>
            <person name="Doyle S."/>
        </authorList>
    </citation>
    <scope>NUCLEOTIDE SEQUENCE [LARGE SCALE GENOMIC DNA]</scope>
    <source>
        <strain evidence="1 2">NCTC11532</strain>
    </source>
</reference>
<dbReference type="RefSeq" id="WP_031566306.1">
    <property type="nucleotide sequence ID" value="NZ_CAAAIS010000016.1"/>
</dbReference>
<dbReference type="InterPro" id="IPR027417">
    <property type="entry name" value="P-loop_NTPase"/>
</dbReference>
<proteinExistence type="predicted"/>
<dbReference type="PANTHER" id="PTHR37807:SF3">
    <property type="entry name" value="OS07G0160300 PROTEIN"/>
    <property type="match status" value="1"/>
</dbReference>
<sequence length="171" mass="19208">MLIIFGGLPGTGKTTLSKIIAQRLKAVYLRVDTIEQALIHMEGYPDALIIGSEGYQISYAIARDNLALGLDVIADSVNPIEVTRMAWQEVAKKTQSDFMEIELICSDEDTHQNRVETRVADIEGHALPTWQAVLDRQYEFWESKQIVLDTSKYSIEESVVLIMNFIASKST</sequence>
<dbReference type="Gene3D" id="3.40.50.300">
    <property type="entry name" value="P-loop containing nucleotide triphosphate hydrolases"/>
    <property type="match status" value="1"/>
</dbReference>
<dbReference type="EMBL" id="UGPB01000001">
    <property type="protein sequence ID" value="STY31279.1"/>
    <property type="molecule type" value="Genomic_DNA"/>
</dbReference>
<keyword evidence="1" id="KW-0808">Transferase</keyword>
<dbReference type="PANTHER" id="PTHR37807">
    <property type="entry name" value="OS07G0160300 PROTEIN"/>
    <property type="match status" value="1"/>
</dbReference>
<dbReference type="AlphaFoldDB" id="A0A378LXM2"/>